<evidence type="ECO:0000313" key="12">
    <source>
        <dbReference type="EMBL" id="KXN98234.1"/>
    </source>
</evidence>
<dbReference type="PATRIC" id="fig|1548749.3.peg.2621"/>
<dbReference type="PANTHER" id="PTHR21621">
    <property type="entry name" value="RIBOSOMAL PROTEIN S6 MODIFICATION PROTEIN"/>
    <property type="match status" value="1"/>
</dbReference>
<comment type="cofactor">
    <cofactor evidence="2">
        <name>Mg(2+)</name>
        <dbReference type="ChEBI" id="CHEBI:18420"/>
    </cofactor>
</comment>
<dbReference type="OrthoDB" id="3865600at2"/>
<dbReference type="GO" id="GO:0009432">
    <property type="term" value="P:SOS response"/>
    <property type="evidence" value="ECO:0007669"/>
    <property type="project" value="TreeGrafter"/>
</dbReference>
<keyword evidence="3 12" id="KW-0436">Ligase</keyword>
<dbReference type="GO" id="GO:0006412">
    <property type="term" value="P:translation"/>
    <property type="evidence" value="ECO:0007669"/>
    <property type="project" value="UniProtKB-KW"/>
</dbReference>
<keyword evidence="5 10" id="KW-0547">Nucleotide-binding</keyword>
<dbReference type="Proteomes" id="UP000070138">
    <property type="component" value="Unassembled WGS sequence"/>
</dbReference>
<comment type="cofactor">
    <cofactor evidence="1">
        <name>Mn(2+)</name>
        <dbReference type="ChEBI" id="CHEBI:29035"/>
    </cofactor>
</comment>
<reference evidence="12 13" key="2">
    <citation type="journal article" date="2016" name="Int. J. Syst. Evol. Microbiol.">
        <title>Vitellibacter aquimaris sp. nov., a marine bacterium isolated from seawater.</title>
        <authorList>
            <person name="Thevarajoo S."/>
            <person name="Selvaratnam C."/>
            <person name="Goh K.M."/>
            <person name="Hong K.W."/>
            <person name="Chan X.Y."/>
            <person name="Chan K.G."/>
            <person name="Chong C.S."/>
        </authorList>
    </citation>
    <scope>NUCLEOTIDE SEQUENCE [LARGE SCALE GENOMIC DNA]</scope>
    <source>
        <strain evidence="12 13">D-24</strain>
    </source>
</reference>
<dbReference type="SUPFAM" id="SSF56059">
    <property type="entry name" value="Glutathione synthetase ATP-binding domain-like"/>
    <property type="match status" value="1"/>
</dbReference>
<evidence type="ECO:0000256" key="3">
    <source>
        <dbReference type="ARBA" id="ARBA00022598"/>
    </source>
</evidence>
<evidence type="ECO:0000256" key="2">
    <source>
        <dbReference type="ARBA" id="ARBA00001946"/>
    </source>
</evidence>
<dbReference type="InterPro" id="IPR041107">
    <property type="entry name" value="Rimk_N"/>
</dbReference>
<accession>A0A137RFF6</accession>
<organism evidence="12 13">
    <name type="scientific">Aequorivita aquimaris</name>
    <dbReference type="NCBI Taxonomy" id="1548749"/>
    <lineage>
        <taxon>Bacteria</taxon>
        <taxon>Pseudomonadati</taxon>
        <taxon>Bacteroidota</taxon>
        <taxon>Flavobacteriia</taxon>
        <taxon>Flavobacteriales</taxon>
        <taxon>Flavobacteriaceae</taxon>
        <taxon>Aequorivita</taxon>
    </lineage>
</organism>
<dbReference type="Gene3D" id="3.40.50.20">
    <property type="match status" value="1"/>
</dbReference>
<dbReference type="Pfam" id="PF18030">
    <property type="entry name" value="Rimk_N"/>
    <property type="match status" value="1"/>
</dbReference>
<dbReference type="GO" id="GO:0005524">
    <property type="term" value="F:ATP binding"/>
    <property type="evidence" value="ECO:0007669"/>
    <property type="project" value="UniProtKB-UniRule"/>
</dbReference>
<evidence type="ECO:0000256" key="9">
    <source>
        <dbReference type="ARBA" id="ARBA00023211"/>
    </source>
</evidence>
<dbReference type="NCBIfam" id="TIGR00768">
    <property type="entry name" value="rimK_fam"/>
    <property type="match status" value="1"/>
</dbReference>
<dbReference type="InterPro" id="IPR011761">
    <property type="entry name" value="ATP-grasp"/>
</dbReference>
<dbReference type="Gene3D" id="3.30.1490.20">
    <property type="entry name" value="ATP-grasp fold, A domain"/>
    <property type="match status" value="1"/>
</dbReference>
<dbReference type="GO" id="GO:0005737">
    <property type="term" value="C:cytoplasm"/>
    <property type="evidence" value="ECO:0007669"/>
    <property type="project" value="TreeGrafter"/>
</dbReference>
<dbReference type="InterPro" id="IPR013815">
    <property type="entry name" value="ATP_grasp_subdomain_1"/>
</dbReference>
<dbReference type="PANTHER" id="PTHR21621:SF7">
    <property type="entry name" value="RIBOSOMAL PROTEIN BS6--L-GLUTAMATE LIGASE"/>
    <property type="match status" value="1"/>
</dbReference>
<evidence type="ECO:0000256" key="4">
    <source>
        <dbReference type="ARBA" id="ARBA00022723"/>
    </source>
</evidence>
<protein>
    <submittedName>
        <fullName evidence="12">Alpha-L-glutamate ligase</fullName>
    </submittedName>
</protein>
<proteinExistence type="predicted"/>
<keyword evidence="4" id="KW-0479">Metal-binding</keyword>
<evidence type="ECO:0000256" key="8">
    <source>
        <dbReference type="ARBA" id="ARBA00022917"/>
    </source>
</evidence>
<dbReference type="AlphaFoldDB" id="A0A137RFF6"/>
<dbReference type="Pfam" id="PF08443">
    <property type="entry name" value="RimK"/>
    <property type="match status" value="1"/>
</dbReference>
<sequence length="292" mass="31751">MNIAILSRGEALYSTQSLLKAGEARNHTMEVLDPSYCNLAVENGKAVLYFQNELVDDLHAVIPRIGASNTYFGTNVVRHFEAMGVFSAVSSEGISNSRDKWTCFQILAKHQIPVPRTIYASFFEFEEQLKTFNGKPIIIKLLEGTHGEGVILTESPQNALATIETLNAAGVKFLLQEYIEEANGADVRAIVVDGVVVAAMKRKCKLGDFRSNLHRGGTSEMISLSSAEEKIAIKAAKAMNLGFCGVDILQSKNGPLVLEINSTPGLEGIENTSGKNVSKSVIGFIERNKKSQ</sequence>
<dbReference type="PROSITE" id="PS50975">
    <property type="entry name" value="ATP_GRASP"/>
    <property type="match status" value="1"/>
</dbReference>
<reference evidence="13" key="1">
    <citation type="submission" date="2014-10" db="EMBL/GenBank/DDBJ databases">
        <title>Genome sequencing of Vitellibacter sp. D-24.</title>
        <authorList>
            <person name="Thevarajoo S."/>
            <person name="Selvaratnam C."/>
            <person name="Goh K.M."/>
            <person name="Chong C.S."/>
        </authorList>
    </citation>
    <scope>NUCLEOTIDE SEQUENCE [LARGE SCALE GENOMIC DNA]</scope>
    <source>
        <strain evidence="13">D-24</strain>
    </source>
</reference>
<evidence type="ECO:0000256" key="10">
    <source>
        <dbReference type="PROSITE-ProRule" id="PRU00409"/>
    </source>
</evidence>
<keyword evidence="7" id="KW-0460">Magnesium</keyword>
<gene>
    <name evidence="12" type="ORF">LS48_12540</name>
</gene>
<evidence type="ECO:0000256" key="5">
    <source>
        <dbReference type="ARBA" id="ARBA00022741"/>
    </source>
</evidence>
<evidence type="ECO:0000256" key="6">
    <source>
        <dbReference type="ARBA" id="ARBA00022840"/>
    </source>
</evidence>
<dbReference type="RefSeq" id="WP_062622848.1">
    <property type="nucleotide sequence ID" value="NZ_JRWG01000009.1"/>
</dbReference>
<keyword evidence="9" id="KW-0464">Manganese</keyword>
<dbReference type="InterPro" id="IPR004666">
    <property type="entry name" value="Rp_bS6_RimK/Lys_biosynth_LsyX"/>
</dbReference>
<dbReference type="EMBL" id="JRWG01000009">
    <property type="protein sequence ID" value="KXN98234.1"/>
    <property type="molecule type" value="Genomic_DNA"/>
</dbReference>
<evidence type="ECO:0000259" key="11">
    <source>
        <dbReference type="PROSITE" id="PS50975"/>
    </source>
</evidence>
<keyword evidence="6 10" id="KW-0067">ATP-binding</keyword>
<comment type="caution">
    <text evidence="12">The sequence shown here is derived from an EMBL/GenBank/DDBJ whole genome shotgun (WGS) entry which is preliminary data.</text>
</comment>
<evidence type="ECO:0000256" key="7">
    <source>
        <dbReference type="ARBA" id="ARBA00022842"/>
    </source>
</evidence>
<evidence type="ECO:0000313" key="13">
    <source>
        <dbReference type="Proteomes" id="UP000070138"/>
    </source>
</evidence>
<evidence type="ECO:0000256" key="1">
    <source>
        <dbReference type="ARBA" id="ARBA00001936"/>
    </source>
</evidence>
<dbReference type="GO" id="GO:0046872">
    <property type="term" value="F:metal ion binding"/>
    <property type="evidence" value="ECO:0007669"/>
    <property type="project" value="UniProtKB-KW"/>
</dbReference>
<keyword evidence="13" id="KW-1185">Reference proteome</keyword>
<dbReference type="Gene3D" id="3.30.470.20">
    <property type="entry name" value="ATP-grasp fold, B domain"/>
    <property type="match status" value="1"/>
</dbReference>
<dbReference type="InterPro" id="IPR013651">
    <property type="entry name" value="ATP-grasp_RimK-type"/>
</dbReference>
<dbReference type="STRING" id="1548749.LS48_12540"/>
<name>A0A137RFF6_9FLAO</name>
<dbReference type="GO" id="GO:0018169">
    <property type="term" value="F:ribosomal S6-glutamic acid ligase activity"/>
    <property type="evidence" value="ECO:0007669"/>
    <property type="project" value="TreeGrafter"/>
</dbReference>
<feature type="domain" description="ATP-grasp" evidence="11">
    <location>
        <begin position="104"/>
        <end position="286"/>
    </location>
</feature>
<keyword evidence="8" id="KW-0648">Protein biosynthesis</keyword>